<dbReference type="GO" id="GO:0004414">
    <property type="term" value="F:homoserine O-acetyltransferase activity"/>
    <property type="evidence" value="ECO:0007669"/>
    <property type="project" value="TreeGrafter"/>
</dbReference>
<dbReference type="EMBL" id="UINC01046501">
    <property type="protein sequence ID" value="SVB54603.1"/>
    <property type="molecule type" value="Genomic_DNA"/>
</dbReference>
<keyword evidence="6" id="KW-0012">Acyltransferase</keyword>
<name>A0A382EXB2_9ZZZZ</name>
<dbReference type="NCBIfam" id="TIGR01392">
    <property type="entry name" value="homoserO_Ac_trn"/>
    <property type="match status" value="1"/>
</dbReference>
<comment type="subunit">
    <text evidence="1">Homodimer.</text>
</comment>
<dbReference type="GO" id="GO:0009086">
    <property type="term" value="P:methionine biosynthetic process"/>
    <property type="evidence" value="ECO:0007669"/>
    <property type="project" value="UniProtKB-KW"/>
</dbReference>
<dbReference type="AlphaFoldDB" id="A0A382EXB2"/>
<dbReference type="Pfam" id="PF00561">
    <property type="entry name" value="Abhydrolase_1"/>
    <property type="match status" value="1"/>
</dbReference>
<sequence length="378" mass="42243">MKTKLNSSIGLVKPKRANFEQSVSLESGVKLRDIELIYETYGDLNKKRNNAILICHALSGNHHAAGYHSKSDKKPGWWDALIGPEKAIDTNKFFVVCPNNLGGCHGSTGPTSINPENGEIYGPDFPVITVNDWVNCQSILADILGIETWHSVIGGSLGGMQALQWSISYPEKIKSACVIAAASKLSAQNIAFNEVARQAIISDPDFLQGQYLKNKKSPKRGLRLARMVGHITYLSDEAMREKFGRELKEGKINFGYDAEFQVESYLRHQGDTFSKNFDPNTYLIMTKLLDYFDPASKHNGDLIKAFKEIKAKILAVSFSSDWRFPPSRSSEIVNALISANKNISYLEIESSKGHDSFLFPEERYIKGIKAFLLADYEY</sequence>
<evidence type="ECO:0000256" key="3">
    <source>
        <dbReference type="ARBA" id="ARBA00022605"/>
    </source>
</evidence>
<evidence type="ECO:0000256" key="6">
    <source>
        <dbReference type="ARBA" id="ARBA00023315"/>
    </source>
</evidence>
<keyword evidence="5" id="KW-0486">Methionine biosynthesis</keyword>
<dbReference type="FunFam" id="1.10.1740.110:FF:000001">
    <property type="entry name" value="Homoserine O-acetyltransferase"/>
    <property type="match status" value="1"/>
</dbReference>
<evidence type="ECO:0000259" key="7">
    <source>
        <dbReference type="Pfam" id="PF00561"/>
    </source>
</evidence>
<evidence type="ECO:0000256" key="5">
    <source>
        <dbReference type="ARBA" id="ARBA00023167"/>
    </source>
</evidence>
<dbReference type="InterPro" id="IPR000073">
    <property type="entry name" value="AB_hydrolase_1"/>
</dbReference>
<dbReference type="Gene3D" id="3.40.50.1820">
    <property type="entry name" value="alpha/beta hydrolase"/>
    <property type="match status" value="1"/>
</dbReference>
<gene>
    <name evidence="8" type="ORF">METZ01_LOCUS207457</name>
</gene>
<dbReference type="InterPro" id="IPR008220">
    <property type="entry name" value="HAT_MetX-like"/>
</dbReference>
<dbReference type="PANTHER" id="PTHR32268">
    <property type="entry name" value="HOMOSERINE O-ACETYLTRANSFERASE"/>
    <property type="match status" value="1"/>
</dbReference>
<dbReference type="GO" id="GO:0009092">
    <property type="term" value="P:homoserine metabolic process"/>
    <property type="evidence" value="ECO:0007669"/>
    <property type="project" value="TreeGrafter"/>
</dbReference>
<accession>A0A382EXB2</accession>
<protein>
    <recommendedName>
        <fullName evidence="7">AB hydrolase-1 domain-containing protein</fullName>
    </recommendedName>
</protein>
<evidence type="ECO:0000313" key="8">
    <source>
        <dbReference type="EMBL" id="SVB54603.1"/>
    </source>
</evidence>
<dbReference type="HAMAP" id="MF_00296">
    <property type="entry name" value="MetX_acyltransf"/>
    <property type="match status" value="1"/>
</dbReference>
<dbReference type="InterPro" id="IPR029058">
    <property type="entry name" value="AB_hydrolase_fold"/>
</dbReference>
<keyword evidence="2" id="KW-0963">Cytoplasm</keyword>
<evidence type="ECO:0000256" key="4">
    <source>
        <dbReference type="ARBA" id="ARBA00022679"/>
    </source>
</evidence>
<dbReference type="NCBIfam" id="NF001209">
    <property type="entry name" value="PRK00175.1"/>
    <property type="match status" value="1"/>
</dbReference>
<keyword evidence="3" id="KW-0028">Amino-acid biosynthesis</keyword>
<evidence type="ECO:0000256" key="1">
    <source>
        <dbReference type="ARBA" id="ARBA00011738"/>
    </source>
</evidence>
<proteinExistence type="inferred from homology"/>
<dbReference type="Gene3D" id="1.10.1740.110">
    <property type="match status" value="1"/>
</dbReference>
<evidence type="ECO:0000256" key="2">
    <source>
        <dbReference type="ARBA" id="ARBA00022490"/>
    </source>
</evidence>
<feature type="domain" description="AB hydrolase-1" evidence="7">
    <location>
        <begin position="50"/>
        <end position="359"/>
    </location>
</feature>
<dbReference type="SUPFAM" id="SSF53474">
    <property type="entry name" value="alpha/beta-Hydrolases"/>
    <property type="match status" value="1"/>
</dbReference>
<reference evidence="8" key="1">
    <citation type="submission" date="2018-05" db="EMBL/GenBank/DDBJ databases">
        <authorList>
            <person name="Lanie J.A."/>
            <person name="Ng W.-L."/>
            <person name="Kazmierczak K.M."/>
            <person name="Andrzejewski T.M."/>
            <person name="Davidsen T.M."/>
            <person name="Wayne K.J."/>
            <person name="Tettelin H."/>
            <person name="Glass J.I."/>
            <person name="Rusch D."/>
            <person name="Podicherti R."/>
            <person name="Tsui H.-C.T."/>
            <person name="Winkler M.E."/>
        </authorList>
    </citation>
    <scope>NUCLEOTIDE SEQUENCE</scope>
</reference>
<organism evidence="8">
    <name type="scientific">marine metagenome</name>
    <dbReference type="NCBI Taxonomy" id="408172"/>
    <lineage>
        <taxon>unclassified sequences</taxon>
        <taxon>metagenomes</taxon>
        <taxon>ecological metagenomes</taxon>
    </lineage>
</organism>
<keyword evidence="4" id="KW-0808">Transferase</keyword>
<dbReference type="PIRSF" id="PIRSF000443">
    <property type="entry name" value="Homoser_Ac_trans"/>
    <property type="match status" value="1"/>
</dbReference>
<dbReference type="PANTHER" id="PTHR32268:SF11">
    <property type="entry name" value="HOMOSERINE O-ACETYLTRANSFERASE"/>
    <property type="match status" value="1"/>
</dbReference>